<dbReference type="Proteomes" id="UP000275267">
    <property type="component" value="Unassembled WGS sequence"/>
</dbReference>
<protein>
    <submittedName>
        <fullName evidence="2">Uncharacterized protein</fullName>
    </submittedName>
</protein>
<comment type="caution">
    <text evidence="2">The sequence shown here is derived from an EMBL/GenBank/DDBJ whole genome shotgun (WGS) entry which is preliminary data.</text>
</comment>
<dbReference type="AlphaFoldDB" id="A0A3L6TEL6"/>
<feature type="region of interest" description="Disordered" evidence="1">
    <location>
        <begin position="1"/>
        <end position="25"/>
    </location>
</feature>
<gene>
    <name evidence="2" type="ORF">C2845_PM03G29010</name>
</gene>
<evidence type="ECO:0000313" key="3">
    <source>
        <dbReference type="Proteomes" id="UP000275267"/>
    </source>
</evidence>
<proteinExistence type="predicted"/>
<accession>A0A3L6TEL6</accession>
<name>A0A3L6TEL6_PANMI</name>
<keyword evidence="3" id="KW-1185">Reference proteome</keyword>
<dbReference type="EMBL" id="PQIB02000002">
    <property type="protein sequence ID" value="RLN35948.1"/>
    <property type="molecule type" value="Genomic_DNA"/>
</dbReference>
<organism evidence="2 3">
    <name type="scientific">Panicum miliaceum</name>
    <name type="common">Proso millet</name>
    <name type="synonym">Broomcorn millet</name>
    <dbReference type="NCBI Taxonomy" id="4540"/>
    <lineage>
        <taxon>Eukaryota</taxon>
        <taxon>Viridiplantae</taxon>
        <taxon>Streptophyta</taxon>
        <taxon>Embryophyta</taxon>
        <taxon>Tracheophyta</taxon>
        <taxon>Spermatophyta</taxon>
        <taxon>Magnoliopsida</taxon>
        <taxon>Liliopsida</taxon>
        <taxon>Poales</taxon>
        <taxon>Poaceae</taxon>
        <taxon>PACMAD clade</taxon>
        <taxon>Panicoideae</taxon>
        <taxon>Panicodae</taxon>
        <taxon>Paniceae</taxon>
        <taxon>Panicinae</taxon>
        <taxon>Panicum</taxon>
        <taxon>Panicum sect. Panicum</taxon>
    </lineage>
</organism>
<sequence length="59" mass="6245">MRYSNNGDEVSSRVSGEVLARGKPSTLVGRQASDYSVHVVSPPVLSPCNTVGNNSELLL</sequence>
<feature type="compositionally biased region" description="Polar residues" evidence="1">
    <location>
        <begin position="1"/>
        <end position="14"/>
    </location>
</feature>
<reference evidence="3" key="1">
    <citation type="journal article" date="2019" name="Nat. Commun.">
        <title>The genome of broomcorn millet.</title>
        <authorList>
            <person name="Zou C."/>
            <person name="Miki D."/>
            <person name="Li D."/>
            <person name="Tang Q."/>
            <person name="Xiao L."/>
            <person name="Rajput S."/>
            <person name="Deng P."/>
            <person name="Jia W."/>
            <person name="Huang R."/>
            <person name="Zhang M."/>
            <person name="Sun Y."/>
            <person name="Hu J."/>
            <person name="Fu X."/>
            <person name="Schnable P.S."/>
            <person name="Li F."/>
            <person name="Zhang H."/>
            <person name="Feng B."/>
            <person name="Zhu X."/>
            <person name="Liu R."/>
            <person name="Schnable J.C."/>
            <person name="Zhu J.-K."/>
            <person name="Zhang H."/>
        </authorList>
    </citation>
    <scope>NUCLEOTIDE SEQUENCE [LARGE SCALE GENOMIC DNA]</scope>
</reference>
<evidence type="ECO:0000313" key="2">
    <source>
        <dbReference type="EMBL" id="RLN35948.1"/>
    </source>
</evidence>
<evidence type="ECO:0000256" key="1">
    <source>
        <dbReference type="SAM" id="MobiDB-lite"/>
    </source>
</evidence>